<dbReference type="Proteomes" id="UP001595909">
    <property type="component" value="Unassembled WGS sequence"/>
</dbReference>
<evidence type="ECO:0000256" key="1">
    <source>
        <dbReference type="ARBA" id="ARBA00000971"/>
    </source>
</evidence>
<dbReference type="Pfam" id="PF13624">
    <property type="entry name" value="SurA_N_3"/>
    <property type="match status" value="1"/>
</dbReference>
<feature type="domain" description="PpiC" evidence="9">
    <location>
        <begin position="237"/>
        <end position="328"/>
    </location>
</feature>
<evidence type="ECO:0000256" key="2">
    <source>
        <dbReference type="ARBA" id="ARBA00013194"/>
    </source>
</evidence>
<dbReference type="RefSeq" id="WP_274189816.1">
    <property type="nucleotide sequence ID" value="NZ_BAABHN010000013.1"/>
</dbReference>
<keyword evidence="8" id="KW-0472">Membrane</keyword>
<evidence type="ECO:0000256" key="3">
    <source>
        <dbReference type="ARBA" id="ARBA00022729"/>
    </source>
</evidence>
<keyword evidence="3" id="KW-0732">Signal</keyword>
<evidence type="ECO:0000256" key="7">
    <source>
        <dbReference type="SAM" id="MobiDB-lite"/>
    </source>
</evidence>
<evidence type="ECO:0000256" key="5">
    <source>
        <dbReference type="ARBA" id="ARBA00023235"/>
    </source>
</evidence>
<dbReference type="EMBL" id="JBHSIM010000013">
    <property type="protein sequence ID" value="MFC4832056.1"/>
    <property type="molecule type" value="Genomic_DNA"/>
</dbReference>
<dbReference type="Gene3D" id="3.10.50.40">
    <property type="match status" value="1"/>
</dbReference>
<evidence type="ECO:0000313" key="11">
    <source>
        <dbReference type="Proteomes" id="UP001595909"/>
    </source>
</evidence>
<keyword evidence="8" id="KW-1133">Transmembrane helix</keyword>
<evidence type="ECO:0000256" key="4">
    <source>
        <dbReference type="ARBA" id="ARBA00023110"/>
    </source>
</evidence>
<dbReference type="EC" id="5.2.1.8" evidence="2"/>
<dbReference type="PROSITE" id="PS50198">
    <property type="entry name" value="PPIC_PPIASE_2"/>
    <property type="match status" value="1"/>
</dbReference>
<dbReference type="Pfam" id="PF13145">
    <property type="entry name" value="Rotamase_2"/>
    <property type="match status" value="1"/>
</dbReference>
<comment type="catalytic activity">
    <reaction evidence="1">
        <text>[protein]-peptidylproline (omega=180) = [protein]-peptidylproline (omega=0)</text>
        <dbReference type="Rhea" id="RHEA:16237"/>
        <dbReference type="Rhea" id="RHEA-COMP:10747"/>
        <dbReference type="Rhea" id="RHEA-COMP:10748"/>
        <dbReference type="ChEBI" id="CHEBI:83833"/>
        <dbReference type="ChEBI" id="CHEBI:83834"/>
        <dbReference type="EC" id="5.2.1.8"/>
    </reaction>
</comment>
<dbReference type="InterPro" id="IPR046357">
    <property type="entry name" value="PPIase_dom_sf"/>
</dbReference>
<evidence type="ECO:0000256" key="6">
    <source>
        <dbReference type="PROSITE-ProRule" id="PRU00278"/>
    </source>
</evidence>
<comment type="caution">
    <text evidence="10">The sequence shown here is derived from an EMBL/GenBank/DDBJ whole genome shotgun (WGS) entry which is preliminary data.</text>
</comment>
<sequence>MKGTNSATVVEREDPVPVGTTTKGRPDAARATAGARGPGPYRKLVAALGRRSRVSPRGRARPVAAVLALVVVLGGLAQLVVHELTTLPAGVVLQVGDRSVSEADFRQRIDLLAGLYGAQPPQDPAGRERFERDAAQAVAASMVLDDVARERNVVVPEPVAQQALDAIIAQKFAQGGRQAFAQALGSLGVSEADVLGEIRRQLTTARLFDQVTAPAPPVTDPDLAQAYGERRDRFVVPEQRHLRNLVVDSREKAQQALTQVQGGADFAAVATQASMDRSTAQAGGDLGTLSREQVEGPIADAAFTAAPNGGLYGPVQGQYGWNVGQVLEVAPPRQLTLDQVRDPLRGQLDDERRLALWRPWLTDQLRGADITYADPYRPADPDAAPAGVGP</sequence>
<evidence type="ECO:0000313" key="10">
    <source>
        <dbReference type="EMBL" id="MFC4832056.1"/>
    </source>
</evidence>
<dbReference type="InterPro" id="IPR000297">
    <property type="entry name" value="PPIase_PpiC"/>
</dbReference>
<dbReference type="SUPFAM" id="SSF54534">
    <property type="entry name" value="FKBP-like"/>
    <property type="match status" value="1"/>
</dbReference>
<feature type="transmembrane region" description="Helical" evidence="8">
    <location>
        <begin position="60"/>
        <end position="81"/>
    </location>
</feature>
<reference evidence="11" key="1">
    <citation type="journal article" date="2019" name="Int. J. Syst. Evol. Microbiol.">
        <title>The Global Catalogue of Microorganisms (GCM) 10K type strain sequencing project: providing services to taxonomists for standard genome sequencing and annotation.</title>
        <authorList>
            <consortium name="The Broad Institute Genomics Platform"/>
            <consortium name="The Broad Institute Genome Sequencing Center for Infectious Disease"/>
            <person name="Wu L."/>
            <person name="Ma J."/>
        </authorList>
    </citation>
    <scope>NUCLEOTIDE SEQUENCE [LARGE SCALE GENOMIC DNA]</scope>
    <source>
        <strain evidence="11">CCUG 50347</strain>
    </source>
</reference>
<dbReference type="PROSITE" id="PS01096">
    <property type="entry name" value="PPIC_PPIASE_1"/>
    <property type="match status" value="1"/>
</dbReference>
<keyword evidence="8" id="KW-0812">Transmembrane</keyword>
<dbReference type="Gene3D" id="1.10.4030.10">
    <property type="entry name" value="Porin chaperone SurA, peptide-binding domain"/>
    <property type="match status" value="1"/>
</dbReference>
<evidence type="ECO:0000256" key="8">
    <source>
        <dbReference type="SAM" id="Phobius"/>
    </source>
</evidence>
<organism evidence="10 11">
    <name type="scientific">Actinomycetospora chibensis</name>
    <dbReference type="NCBI Taxonomy" id="663606"/>
    <lineage>
        <taxon>Bacteria</taxon>
        <taxon>Bacillati</taxon>
        <taxon>Actinomycetota</taxon>
        <taxon>Actinomycetes</taxon>
        <taxon>Pseudonocardiales</taxon>
        <taxon>Pseudonocardiaceae</taxon>
        <taxon>Actinomycetospora</taxon>
    </lineage>
</organism>
<keyword evidence="11" id="KW-1185">Reference proteome</keyword>
<proteinExistence type="predicted"/>
<feature type="region of interest" description="Disordered" evidence="7">
    <location>
        <begin position="1"/>
        <end position="36"/>
    </location>
</feature>
<dbReference type="PANTHER" id="PTHR47245:SF1">
    <property type="entry name" value="FOLDASE PROTEIN PRSA"/>
    <property type="match status" value="1"/>
</dbReference>
<protein>
    <recommendedName>
        <fullName evidence="2">peptidylprolyl isomerase</fullName>
        <ecNumber evidence="2">5.2.1.8</ecNumber>
    </recommendedName>
</protein>
<accession>A0ABV9RFG7</accession>
<dbReference type="InterPro" id="IPR050245">
    <property type="entry name" value="PrsA_foldase"/>
</dbReference>
<dbReference type="InterPro" id="IPR023058">
    <property type="entry name" value="PPIase_PpiC_CS"/>
</dbReference>
<keyword evidence="4 6" id="KW-0697">Rotamase</keyword>
<dbReference type="GO" id="GO:0016853">
    <property type="term" value="F:isomerase activity"/>
    <property type="evidence" value="ECO:0007669"/>
    <property type="project" value="UniProtKB-KW"/>
</dbReference>
<dbReference type="InterPro" id="IPR027304">
    <property type="entry name" value="Trigger_fact/SurA_dom_sf"/>
</dbReference>
<gene>
    <name evidence="10" type="ORF">ACFPEL_06500</name>
</gene>
<dbReference type="SUPFAM" id="SSF109998">
    <property type="entry name" value="Triger factor/SurA peptide-binding domain-like"/>
    <property type="match status" value="1"/>
</dbReference>
<evidence type="ECO:0000259" key="9">
    <source>
        <dbReference type="PROSITE" id="PS50198"/>
    </source>
</evidence>
<keyword evidence="5 6" id="KW-0413">Isomerase</keyword>
<dbReference type="PANTHER" id="PTHR47245">
    <property type="entry name" value="PEPTIDYLPROLYL ISOMERASE"/>
    <property type="match status" value="1"/>
</dbReference>
<name>A0ABV9RFG7_9PSEU</name>